<protein>
    <submittedName>
        <fullName evidence="2">T9SS C-terminal target domain-containing protein</fullName>
    </submittedName>
</protein>
<gene>
    <name evidence="2" type="ORF">EHT25_24670</name>
</gene>
<accession>A0A3P1BFJ6</accession>
<keyword evidence="1" id="KW-0732">Signal</keyword>
<dbReference type="AlphaFoldDB" id="A0A3P1BFJ6"/>
<proteinExistence type="predicted"/>
<dbReference type="InterPro" id="IPR026444">
    <property type="entry name" value="Secre_tail"/>
</dbReference>
<dbReference type="RefSeq" id="WP_124877862.1">
    <property type="nucleotide sequence ID" value="NZ_RQJO01000011.1"/>
</dbReference>
<dbReference type="EMBL" id="RQJO01000011">
    <property type="protein sequence ID" value="RRA99830.1"/>
    <property type="molecule type" value="Genomic_DNA"/>
</dbReference>
<sequence>MKYGFLLSAGLMALMRVTSSLAQDLKFDTTTPLYPAGAATHSYTGIGTPAVNVTLNINGPGTASIPSPERASTGLSTPNWKFNNSSESRNYTFTFGDPVTGLEFALNALQYKTFTITDHNYQDKITIIATDEFGNSVVPVIPAGTGYSVNGNEIVATSGTASNVNKVFFPTKVKTVQIIYGNGPLAGPFPNGQGFTIGNMEWTGIVLPVDIAYFRAKPIGSVVQLSWETVSEQNADYFLVEHGLDLENLKPIGRVKATGNTARRQTYSFVDDQSHRMINYYRLQQVDKDGSKRYSKTISVQHDGSLPALTVYPNPSDGQSIGLQFNELDAKSLQLTDLNQRKIEFSMVEQTSGQVTLKPVSPLKTGLYFLHATGLKATRFLVN</sequence>
<reference evidence="2 3" key="1">
    <citation type="submission" date="2018-11" db="EMBL/GenBank/DDBJ databases">
        <authorList>
            <person name="Zhou Z."/>
            <person name="Wang G."/>
        </authorList>
    </citation>
    <scope>NUCLEOTIDE SEQUENCE [LARGE SCALE GENOMIC DNA]</scope>
    <source>
        <strain evidence="2 3">KCTC52004</strain>
    </source>
</reference>
<name>A0A3P1BFJ6_9BACT</name>
<feature type="chain" id="PRO_5018169035" evidence="1">
    <location>
        <begin position="23"/>
        <end position="383"/>
    </location>
</feature>
<organism evidence="2 3">
    <name type="scientific">Larkinella rosea</name>
    <dbReference type="NCBI Taxonomy" id="2025312"/>
    <lineage>
        <taxon>Bacteria</taxon>
        <taxon>Pseudomonadati</taxon>
        <taxon>Bacteroidota</taxon>
        <taxon>Cytophagia</taxon>
        <taxon>Cytophagales</taxon>
        <taxon>Spirosomataceae</taxon>
        <taxon>Larkinella</taxon>
    </lineage>
</organism>
<comment type="caution">
    <text evidence="2">The sequence shown here is derived from an EMBL/GenBank/DDBJ whole genome shotgun (WGS) entry which is preliminary data.</text>
</comment>
<keyword evidence="3" id="KW-1185">Reference proteome</keyword>
<feature type="signal peptide" evidence="1">
    <location>
        <begin position="1"/>
        <end position="22"/>
    </location>
</feature>
<dbReference type="OrthoDB" id="1466765at2"/>
<evidence type="ECO:0000256" key="1">
    <source>
        <dbReference type="SAM" id="SignalP"/>
    </source>
</evidence>
<evidence type="ECO:0000313" key="3">
    <source>
        <dbReference type="Proteomes" id="UP000271925"/>
    </source>
</evidence>
<dbReference type="Proteomes" id="UP000271925">
    <property type="component" value="Unassembled WGS sequence"/>
</dbReference>
<dbReference type="NCBIfam" id="TIGR04183">
    <property type="entry name" value="Por_Secre_tail"/>
    <property type="match status" value="1"/>
</dbReference>
<evidence type="ECO:0000313" key="2">
    <source>
        <dbReference type="EMBL" id="RRA99830.1"/>
    </source>
</evidence>